<dbReference type="HAMAP" id="MF_00183">
    <property type="entry name" value="DXP_reductoisom"/>
    <property type="match status" value="1"/>
</dbReference>
<reference evidence="13" key="1">
    <citation type="submission" date="2013-12" db="EMBL/GenBank/DDBJ databases">
        <authorList>
            <person name="Linke B."/>
        </authorList>
    </citation>
    <scope>NUCLEOTIDE SEQUENCE [LARGE SCALE GENOMIC DNA]</scope>
    <source>
        <strain evidence="13">CRIB-18</strain>
    </source>
</reference>
<evidence type="ECO:0000313" key="13">
    <source>
        <dbReference type="EMBL" id="CDR34740.1"/>
    </source>
</evidence>
<feature type="binding site" evidence="9">
    <location>
        <position position="214"/>
    </location>
    <ligand>
        <name>1-deoxy-D-xylulose 5-phosphate</name>
        <dbReference type="ChEBI" id="CHEBI:57792"/>
    </ligand>
</feature>
<dbReference type="InterPro" id="IPR013644">
    <property type="entry name" value="DXP_reductoisomerase_C"/>
</dbReference>
<dbReference type="InterPro" id="IPR036291">
    <property type="entry name" value="NAD(P)-bd_dom_sf"/>
</dbReference>
<dbReference type="OrthoDB" id="9806546at2"/>
<dbReference type="EMBL" id="CCEJ010000009">
    <property type="protein sequence ID" value="CDR34740.1"/>
    <property type="molecule type" value="Genomic_DNA"/>
</dbReference>
<sequence length="379" mass="42216">MKKIAILGSTGSIGKQTLDVIRNLGKEEFKVVSLAAKSDWETLYKQSLEFDPEIIALYDRKAAFELRKILPNKEILEGEEGVLLASSWASSELVVSAISGTLGLKPTIKAIEAGKDIALANKEALVSGGKFILELAKKKGANLLPVDSEHSAIFQCLKGNAKNEVSRLIITASGGPFKNRSYDELDSISYNEALKHPTWQMGPKITIDCSTLMNKGLEVIEAHFLFDIPVEKIEVVIHPESVIHSLVEFIDGSMMAQMSRPTMFVPIQYALTHPERKKGLLEPFNFELFSSLHFQKPDFNRFVCLKLAFDALKIGKSMPCFMNAANEVLVERFSKNQVSWLEIGNKLNKLMDAYEPIAIHSLDDIIEVDNEAKRIALTY</sequence>
<comment type="caution">
    <text evidence="9">Lacks conserved residue(s) required for the propagation of feature annotation.</text>
</comment>
<dbReference type="GO" id="GO:0070402">
    <property type="term" value="F:NADPH binding"/>
    <property type="evidence" value="ECO:0007669"/>
    <property type="project" value="InterPro"/>
</dbReference>
<evidence type="ECO:0000256" key="4">
    <source>
        <dbReference type="ARBA" id="ARBA00022857"/>
    </source>
</evidence>
<feature type="binding site" evidence="9">
    <location>
        <position position="147"/>
    </location>
    <ligand>
        <name>Mn(2+)</name>
        <dbReference type="ChEBI" id="CHEBI:29035"/>
    </ligand>
</feature>
<dbReference type="PANTHER" id="PTHR30525">
    <property type="entry name" value="1-DEOXY-D-XYLULOSE 5-PHOSPHATE REDUCTOISOMERASE"/>
    <property type="match status" value="1"/>
</dbReference>
<dbReference type="RefSeq" id="WP_041018279.1">
    <property type="nucleotide sequence ID" value="NZ_CCEJ010000009.1"/>
</dbReference>
<keyword evidence="7 9" id="KW-0414">Isoprene biosynthesis</keyword>
<feature type="binding site" evidence="9">
    <location>
        <position position="123"/>
    </location>
    <ligand>
        <name>NADPH</name>
        <dbReference type="ChEBI" id="CHEBI:57783"/>
    </ligand>
</feature>
<feature type="binding site" evidence="9">
    <location>
        <position position="13"/>
    </location>
    <ligand>
        <name>NADPH</name>
        <dbReference type="ChEBI" id="CHEBI:57783"/>
    </ligand>
</feature>
<dbReference type="PIRSF" id="PIRSF006205">
    <property type="entry name" value="Dxp_reductismrs"/>
    <property type="match status" value="1"/>
</dbReference>
<comment type="pathway">
    <text evidence="1 9">Isoprenoid biosynthesis; isopentenyl diphosphate biosynthesis via DXP pathway; isopentenyl diphosphate from 1-deoxy-D-xylulose 5-phosphate: step 1/6.</text>
</comment>
<feature type="binding site" evidence="9">
    <location>
        <position position="202"/>
    </location>
    <ligand>
        <name>NADPH</name>
        <dbReference type="ChEBI" id="CHEBI:57783"/>
    </ligand>
</feature>
<dbReference type="GO" id="GO:0030145">
    <property type="term" value="F:manganese ion binding"/>
    <property type="evidence" value="ECO:0007669"/>
    <property type="project" value="TreeGrafter"/>
</dbReference>
<dbReference type="SUPFAM" id="SSF51735">
    <property type="entry name" value="NAD(P)-binding Rossmann-fold domains"/>
    <property type="match status" value="1"/>
</dbReference>
<feature type="binding site" evidence="9">
    <location>
        <position position="11"/>
    </location>
    <ligand>
        <name>NADPH</name>
        <dbReference type="ChEBI" id="CHEBI:57783"/>
    </ligand>
</feature>
<evidence type="ECO:0000259" key="12">
    <source>
        <dbReference type="Pfam" id="PF13288"/>
    </source>
</evidence>
<evidence type="ECO:0000256" key="1">
    <source>
        <dbReference type="ARBA" id="ARBA00005094"/>
    </source>
</evidence>
<dbReference type="GO" id="GO:0016853">
    <property type="term" value="F:isomerase activity"/>
    <property type="evidence" value="ECO:0007669"/>
    <property type="project" value="UniProtKB-KW"/>
</dbReference>
<comment type="similarity">
    <text evidence="2 9">Belongs to the DXR family.</text>
</comment>
<dbReference type="UniPathway" id="UPA00056">
    <property type="reaction ID" value="UER00092"/>
</dbReference>
<organism evidence="13 14">
    <name type="scientific">Candidatus Criblamydia sequanensis CRIB-18</name>
    <dbReference type="NCBI Taxonomy" id="1437425"/>
    <lineage>
        <taxon>Bacteria</taxon>
        <taxon>Pseudomonadati</taxon>
        <taxon>Chlamydiota</taxon>
        <taxon>Chlamydiia</taxon>
        <taxon>Parachlamydiales</taxon>
        <taxon>Candidatus Criblamydiaceae</taxon>
        <taxon>Candidatus Criblamydia</taxon>
    </lineage>
</organism>
<feature type="binding site" evidence="9">
    <location>
        <position position="218"/>
    </location>
    <ligand>
        <name>1-deoxy-D-xylulose 5-phosphate</name>
        <dbReference type="ChEBI" id="CHEBI:57792"/>
    </ligand>
</feature>
<dbReference type="PANTHER" id="PTHR30525:SF0">
    <property type="entry name" value="1-DEOXY-D-XYLULOSE 5-PHOSPHATE REDUCTOISOMERASE, CHLOROPLASTIC"/>
    <property type="match status" value="1"/>
</dbReference>
<protein>
    <recommendedName>
        <fullName evidence="9">1-deoxy-D-xylulose 5-phosphate reductoisomerase</fullName>
        <shortName evidence="9">DXP reductoisomerase</shortName>
        <ecNumber evidence="9">1.1.1.267</ecNumber>
    </recommendedName>
    <alternativeName>
        <fullName evidence="9">1-deoxyxylulose-5-phosphate reductoisomerase</fullName>
    </alternativeName>
    <alternativeName>
        <fullName evidence="9">2-C-methyl-D-erythritol 4-phosphate synthase</fullName>
    </alternativeName>
</protein>
<dbReference type="AlphaFoldDB" id="A0A090D2M5"/>
<evidence type="ECO:0000256" key="9">
    <source>
        <dbReference type="HAMAP-Rule" id="MF_00183"/>
    </source>
</evidence>
<evidence type="ECO:0000256" key="3">
    <source>
        <dbReference type="ARBA" id="ARBA00022723"/>
    </source>
</evidence>
<comment type="function">
    <text evidence="9">Catalyzes the NADPH-dependent rearrangement and reduction of 1-deoxy-D-xylulose-5-phosphate (DXP) to 2-C-methyl-D-erythritol 4-phosphate (MEP).</text>
</comment>
<keyword evidence="3 9" id="KW-0479">Metal-binding</keyword>
<dbReference type="NCBIfam" id="TIGR00243">
    <property type="entry name" value="Dxr"/>
    <property type="match status" value="1"/>
</dbReference>
<feature type="binding site" evidence="9">
    <location>
        <position position="149"/>
    </location>
    <ligand>
        <name>1-deoxy-D-xylulose 5-phosphate</name>
        <dbReference type="ChEBI" id="CHEBI:57792"/>
    </ligand>
</feature>
<feature type="domain" description="DXP reductoisomerase C-terminal" evidence="12">
    <location>
        <begin position="258"/>
        <end position="374"/>
    </location>
</feature>
<feature type="domain" description="1-deoxy-D-xylulose 5-phosphate reductoisomerase C-terminal" evidence="11">
    <location>
        <begin position="143"/>
        <end position="226"/>
    </location>
</feature>
<evidence type="ECO:0000256" key="5">
    <source>
        <dbReference type="ARBA" id="ARBA00023002"/>
    </source>
</evidence>
<dbReference type="GO" id="GO:0051484">
    <property type="term" value="P:isopentenyl diphosphate biosynthetic process, methylerythritol 4-phosphate pathway involved in terpenoid biosynthetic process"/>
    <property type="evidence" value="ECO:0007669"/>
    <property type="project" value="UniProtKB-ARBA"/>
</dbReference>
<dbReference type="NCBIfam" id="NF009114">
    <property type="entry name" value="PRK12464.1"/>
    <property type="match status" value="1"/>
</dbReference>
<dbReference type="GO" id="GO:0030604">
    <property type="term" value="F:1-deoxy-D-xylulose-5-phosphate reductoisomerase activity"/>
    <property type="evidence" value="ECO:0007669"/>
    <property type="project" value="UniProtKB-UniRule"/>
</dbReference>
<evidence type="ECO:0000313" key="14">
    <source>
        <dbReference type="Proteomes" id="UP000031552"/>
    </source>
</evidence>
<evidence type="ECO:0000259" key="11">
    <source>
        <dbReference type="Pfam" id="PF08436"/>
    </source>
</evidence>
<dbReference type="Pfam" id="PF13288">
    <property type="entry name" value="DXPR_C"/>
    <property type="match status" value="1"/>
</dbReference>
<comment type="caution">
    <text evidence="13">The sequence shown here is derived from an EMBL/GenBank/DDBJ whole genome shotgun (WGS) entry which is preliminary data.</text>
</comment>
<keyword evidence="9" id="KW-0460">Magnesium</keyword>
<dbReference type="SUPFAM" id="SSF69055">
    <property type="entry name" value="1-deoxy-D-xylulose-5-phosphate reductoisomerase, C-terminal domain"/>
    <property type="match status" value="1"/>
</dbReference>
<dbReference type="FunFam" id="3.40.50.720:FF:000045">
    <property type="entry name" value="1-deoxy-D-xylulose 5-phosphate reductoisomerase"/>
    <property type="match status" value="1"/>
</dbReference>
<accession>A0A090D2M5</accession>
<evidence type="ECO:0000256" key="8">
    <source>
        <dbReference type="ARBA" id="ARBA00048543"/>
    </source>
</evidence>
<name>A0A090D2M5_9BACT</name>
<dbReference type="EC" id="1.1.1.267" evidence="9"/>
<dbReference type="Proteomes" id="UP000031552">
    <property type="component" value="Unassembled WGS sequence"/>
</dbReference>
<feature type="binding site" evidence="9">
    <location>
        <position position="10"/>
    </location>
    <ligand>
        <name>NADPH</name>
        <dbReference type="ChEBI" id="CHEBI:57783"/>
    </ligand>
</feature>
<reference evidence="13" key="2">
    <citation type="submission" date="2014-09" db="EMBL/GenBank/DDBJ databases">
        <title>Criblamydia sequanensis harbors a mega-plasmid encoding arsenite resistance.</title>
        <authorList>
            <person name="Bertelli C."/>
            <person name="Goesmann A."/>
            <person name="Greub G."/>
        </authorList>
    </citation>
    <scope>NUCLEOTIDE SEQUENCE [LARGE SCALE GENOMIC DNA]</scope>
    <source>
        <strain evidence="13">CRIB-18</strain>
    </source>
</reference>
<feature type="binding site" evidence="9">
    <location>
        <position position="218"/>
    </location>
    <ligand>
        <name>Mn(2+)</name>
        <dbReference type="ChEBI" id="CHEBI:29035"/>
    </ligand>
</feature>
<keyword evidence="6 9" id="KW-0464">Manganese</keyword>
<dbReference type="eggNOG" id="COG0743">
    <property type="taxonomic scope" value="Bacteria"/>
</dbReference>
<feature type="binding site" evidence="9">
    <location>
        <position position="215"/>
    </location>
    <ligand>
        <name>1-deoxy-D-xylulose 5-phosphate</name>
        <dbReference type="ChEBI" id="CHEBI:57792"/>
    </ligand>
</feature>
<feature type="binding site" evidence="9">
    <location>
        <position position="149"/>
    </location>
    <ligand>
        <name>Mn(2+)</name>
        <dbReference type="ChEBI" id="CHEBI:29035"/>
    </ligand>
</feature>
<evidence type="ECO:0000256" key="6">
    <source>
        <dbReference type="ARBA" id="ARBA00023211"/>
    </source>
</evidence>
<dbReference type="InterPro" id="IPR013512">
    <property type="entry name" value="DXP_reductoisomerase_N"/>
</dbReference>
<feature type="binding site" evidence="9">
    <location>
        <position position="196"/>
    </location>
    <ligand>
        <name>1-deoxy-D-xylulose 5-phosphate</name>
        <dbReference type="ChEBI" id="CHEBI:57792"/>
    </ligand>
</feature>
<dbReference type="Pfam" id="PF08436">
    <property type="entry name" value="DXP_redisom_C"/>
    <property type="match status" value="1"/>
</dbReference>
<dbReference type="Gene3D" id="1.10.1740.10">
    <property type="match status" value="1"/>
</dbReference>
<feature type="binding site" evidence="9">
    <location>
        <position position="173"/>
    </location>
    <ligand>
        <name>1-deoxy-D-xylulose 5-phosphate</name>
        <dbReference type="ChEBI" id="CHEBI:57792"/>
    </ligand>
</feature>
<keyword evidence="4 9" id="KW-0521">NADP</keyword>
<feature type="binding site" evidence="9">
    <location>
        <position position="148"/>
    </location>
    <ligand>
        <name>1-deoxy-D-xylulose 5-phosphate</name>
        <dbReference type="ChEBI" id="CHEBI:57792"/>
    </ligand>
</feature>
<feature type="binding site" evidence="9">
    <location>
        <position position="12"/>
    </location>
    <ligand>
        <name>NADPH</name>
        <dbReference type="ChEBI" id="CHEBI:57783"/>
    </ligand>
</feature>
<comment type="cofactor">
    <cofactor evidence="9">
        <name>Mg(2+)</name>
        <dbReference type="ChEBI" id="CHEBI:18420"/>
    </cofactor>
    <cofactor evidence="9">
        <name>Mn(2+)</name>
        <dbReference type="ChEBI" id="CHEBI:29035"/>
    </cofactor>
</comment>
<dbReference type="InterPro" id="IPR003821">
    <property type="entry name" value="DXP_reductoisomerase"/>
</dbReference>
<feature type="domain" description="1-deoxy-D-xylulose 5-phosphate reductoisomerase N-terminal" evidence="10">
    <location>
        <begin position="4"/>
        <end position="129"/>
    </location>
</feature>
<keyword evidence="5 9" id="KW-0560">Oxidoreductase</keyword>
<gene>
    <name evidence="9 13" type="primary">dxr</name>
    <name evidence="13" type="ORF">CSEC_1933</name>
</gene>
<evidence type="ECO:0000256" key="7">
    <source>
        <dbReference type="ARBA" id="ARBA00023229"/>
    </source>
</evidence>
<dbReference type="Gene3D" id="3.40.50.720">
    <property type="entry name" value="NAD(P)-binding Rossmann-like Domain"/>
    <property type="match status" value="1"/>
</dbReference>
<proteinExistence type="inferred from homology"/>
<feature type="binding site" evidence="9">
    <location>
        <position position="121"/>
    </location>
    <ligand>
        <name>NADPH</name>
        <dbReference type="ChEBI" id="CHEBI:57783"/>
    </ligand>
</feature>
<dbReference type="InterPro" id="IPR036169">
    <property type="entry name" value="DXPR_C_sf"/>
</dbReference>
<evidence type="ECO:0000256" key="2">
    <source>
        <dbReference type="ARBA" id="ARBA00006825"/>
    </source>
</evidence>
<dbReference type="STRING" id="1437425.CSEC_1933"/>
<dbReference type="InterPro" id="IPR026877">
    <property type="entry name" value="DXPR_C"/>
</dbReference>
<comment type="catalytic activity">
    <reaction evidence="8">
        <text>2-C-methyl-D-erythritol 4-phosphate + NADP(+) = 1-deoxy-D-xylulose 5-phosphate + NADPH + H(+)</text>
        <dbReference type="Rhea" id="RHEA:13717"/>
        <dbReference type="ChEBI" id="CHEBI:15378"/>
        <dbReference type="ChEBI" id="CHEBI:57783"/>
        <dbReference type="ChEBI" id="CHEBI:57792"/>
        <dbReference type="ChEBI" id="CHEBI:58262"/>
        <dbReference type="ChEBI" id="CHEBI:58349"/>
        <dbReference type="EC" id="1.1.1.267"/>
    </reaction>
    <physiologicalReaction direction="right-to-left" evidence="8">
        <dbReference type="Rhea" id="RHEA:13719"/>
    </physiologicalReaction>
</comment>
<dbReference type="SUPFAM" id="SSF55347">
    <property type="entry name" value="Glyceraldehyde-3-phosphate dehydrogenase-like, C-terminal domain"/>
    <property type="match status" value="1"/>
</dbReference>
<keyword evidence="14" id="KW-1185">Reference proteome</keyword>
<feature type="binding site" evidence="9">
    <location>
        <position position="122"/>
    </location>
    <ligand>
        <name>1-deoxy-D-xylulose 5-phosphate</name>
        <dbReference type="ChEBI" id="CHEBI:57792"/>
    </ligand>
</feature>
<evidence type="ECO:0000259" key="10">
    <source>
        <dbReference type="Pfam" id="PF02670"/>
    </source>
</evidence>
<dbReference type="Pfam" id="PF02670">
    <property type="entry name" value="DXP_reductoisom"/>
    <property type="match status" value="1"/>
</dbReference>